<accession>A0A6J4PCD2</accession>
<organism evidence="2">
    <name type="scientific">uncultured Quadrisphaera sp</name>
    <dbReference type="NCBI Taxonomy" id="904978"/>
    <lineage>
        <taxon>Bacteria</taxon>
        <taxon>Bacillati</taxon>
        <taxon>Actinomycetota</taxon>
        <taxon>Actinomycetes</taxon>
        <taxon>Kineosporiales</taxon>
        <taxon>Kineosporiaceae</taxon>
        <taxon>Quadrisphaera</taxon>
        <taxon>environmental samples</taxon>
    </lineage>
</organism>
<name>A0A6J4PCD2_9ACTN</name>
<proteinExistence type="predicted"/>
<feature type="compositionally biased region" description="Basic residues" evidence="1">
    <location>
        <begin position="56"/>
        <end position="77"/>
    </location>
</feature>
<dbReference type="EMBL" id="CADCUY010000285">
    <property type="protein sequence ID" value="CAA9410138.1"/>
    <property type="molecule type" value="Genomic_DNA"/>
</dbReference>
<feature type="non-terminal residue" evidence="2">
    <location>
        <position position="77"/>
    </location>
</feature>
<dbReference type="AlphaFoldDB" id="A0A6J4PCD2"/>
<evidence type="ECO:0000313" key="2">
    <source>
        <dbReference type="EMBL" id="CAA9410138.1"/>
    </source>
</evidence>
<evidence type="ECO:0000256" key="1">
    <source>
        <dbReference type="SAM" id="MobiDB-lite"/>
    </source>
</evidence>
<gene>
    <name evidence="2" type="ORF">AVDCRST_MAG35-1385</name>
</gene>
<reference evidence="2" key="1">
    <citation type="submission" date="2020-02" db="EMBL/GenBank/DDBJ databases">
        <authorList>
            <person name="Meier V. D."/>
        </authorList>
    </citation>
    <scope>NUCLEOTIDE SEQUENCE</scope>
    <source>
        <strain evidence="2">AVDCRST_MAG35</strain>
    </source>
</reference>
<feature type="region of interest" description="Disordered" evidence="1">
    <location>
        <begin position="1"/>
        <end position="77"/>
    </location>
</feature>
<protein>
    <submittedName>
        <fullName evidence="2">Uncharacterized protein</fullName>
    </submittedName>
</protein>
<sequence>GEDRADPRPARRRPPGAARASRPRRSLPRRVPPPRGHGRGAQAERRRLPGRGGPQGHRRGARDRRRRRHPGRPRPAV</sequence>
<feature type="non-terminal residue" evidence="2">
    <location>
        <position position="1"/>
    </location>
</feature>